<keyword evidence="3" id="KW-1003">Cell membrane</keyword>
<dbReference type="OrthoDB" id="9815445at2"/>
<dbReference type="CDD" id="cd06261">
    <property type="entry name" value="TM_PBP2"/>
    <property type="match status" value="1"/>
</dbReference>
<comment type="similarity">
    <text evidence="7">Belongs to the binding-protein-dependent transport system permease family.</text>
</comment>
<reference evidence="9 10" key="1">
    <citation type="submission" date="2012-02" db="EMBL/GenBank/DDBJ databases">
        <title>Improved High-Quality Draft sequence of Microvirga sp. WSM3557.</title>
        <authorList>
            <consortium name="US DOE Joint Genome Institute"/>
            <person name="Lucas S."/>
            <person name="Han J."/>
            <person name="Lapidus A."/>
            <person name="Cheng J.-F."/>
            <person name="Goodwin L."/>
            <person name="Pitluck S."/>
            <person name="Peters L."/>
            <person name="Zhang X."/>
            <person name="Detter J.C."/>
            <person name="Han C."/>
            <person name="Tapia R."/>
            <person name="Land M."/>
            <person name="Hauser L."/>
            <person name="Kyrpides N."/>
            <person name="Ivanova N."/>
            <person name="Pagani I."/>
            <person name="Brau L."/>
            <person name="Yates R."/>
            <person name="O'Hara G."/>
            <person name="Rui T."/>
            <person name="Howieson J."/>
            <person name="Reeve W."/>
            <person name="Woyke T."/>
        </authorList>
    </citation>
    <scope>NUCLEOTIDE SEQUENCE [LARGE SCALE GENOMIC DNA]</scope>
    <source>
        <strain evidence="9 10">WSM3557</strain>
    </source>
</reference>
<evidence type="ECO:0000256" key="4">
    <source>
        <dbReference type="ARBA" id="ARBA00022692"/>
    </source>
</evidence>
<protein>
    <submittedName>
        <fullName evidence="9">ABC-type sugar transport system, permease component</fullName>
    </submittedName>
</protein>
<feature type="transmembrane region" description="Helical" evidence="7">
    <location>
        <begin position="6"/>
        <end position="28"/>
    </location>
</feature>
<evidence type="ECO:0000256" key="6">
    <source>
        <dbReference type="ARBA" id="ARBA00023136"/>
    </source>
</evidence>
<dbReference type="Gene3D" id="1.10.3720.10">
    <property type="entry name" value="MetI-like"/>
    <property type="match status" value="1"/>
</dbReference>
<dbReference type="eggNOG" id="COG0395">
    <property type="taxonomic scope" value="Bacteria"/>
</dbReference>
<proteinExistence type="inferred from homology"/>
<dbReference type="AlphaFoldDB" id="I4YXH8"/>
<feature type="transmembrane region" description="Helical" evidence="7">
    <location>
        <begin position="136"/>
        <end position="162"/>
    </location>
</feature>
<organism evidence="9 10">
    <name type="scientific">Microvirga lotononidis</name>
    <dbReference type="NCBI Taxonomy" id="864069"/>
    <lineage>
        <taxon>Bacteria</taxon>
        <taxon>Pseudomonadati</taxon>
        <taxon>Pseudomonadota</taxon>
        <taxon>Alphaproteobacteria</taxon>
        <taxon>Hyphomicrobiales</taxon>
        <taxon>Methylobacteriaceae</taxon>
        <taxon>Microvirga</taxon>
    </lineage>
</organism>
<dbReference type="PROSITE" id="PS50928">
    <property type="entry name" value="ABC_TM1"/>
    <property type="match status" value="1"/>
</dbReference>
<evidence type="ECO:0000259" key="8">
    <source>
        <dbReference type="PROSITE" id="PS50928"/>
    </source>
</evidence>
<gene>
    <name evidence="9" type="ORF">MicloDRAFT_00023130</name>
</gene>
<feature type="transmembrane region" description="Helical" evidence="7">
    <location>
        <begin position="72"/>
        <end position="93"/>
    </location>
</feature>
<feature type="transmembrane region" description="Helical" evidence="7">
    <location>
        <begin position="183"/>
        <end position="204"/>
    </location>
</feature>
<feature type="domain" description="ABC transmembrane type-1" evidence="8">
    <location>
        <begin position="67"/>
        <end position="254"/>
    </location>
</feature>
<dbReference type="STRING" id="864069.MicloDRAFT_00023130"/>
<accession>I4YXH8</accession>
<keyword evidence="4 7" id="KW-0812">Transmembrane</keyword>
<dbReference type="Proteomes" id="UP000003947">
    <property type="component" value="Unassembled WGS sequence"/>
</dbReference>
<evidence type="ECO:0000256" key="5">
    <source>
        <dbReference type="ARBA" id="ARBA00022989"/>
    </source>
</evidence>
<keyword evidence="10" id="KW-1185">Reference proteome</keyword>
<comment type="subcellular location">
    <subcellularLocation>
        <location evidence="1 7">Cell membrane</location>
        <topology evidence="1 7">Multi-pass membrane protein</topology>
    </subcellularLocation>
</comment>
<keyword evidence="5 7" id="KW-1133">Transmembrane helix</keyword>
<dbReference type="PANTHER" id="PTHR32243">
    <property type="entry name" value="MALTOSE TRANSPORT SYSTEM PERMEASE-RELATED"/>
    <property type="match status" value="1"/>
</dbReference>
<dbReference type="InterPro" id="IPR050901">
    <property type="entry name" value="BP-dep_ABC_trans_perm"/>
</dbReference>
<keyword evidence="2 7" id="KW-0813">Transport</keyword>
<feature type="transmembrane region" description="Helical" evidence="7">
    <location>
        <begin position="105"/>
        <end position="124"/>
    </location>
</feature>
<evidence type="ECO:0000313" key="10">
    <source>
        <dbReference type="Proteomes" id="UP000003947"/>
    </source>
</evidence>
<keyword evidence="6 7" id="KW-0472">Membrane</keyword>
<evidence type="ECO:0000313" key="9">
    <source>
        <dbReference type="EMBL" id="EIM28670.1"/>
    </source>
</evidence>
<dbReference type="SUPFAM" id="SSF161098">
    <property type="entry name" value="MetI-like"/>
    <property type="match status" value="1"/>
</dbReference>
<dbReference type="Pfam" id="PF00528">
    <property type="entry name" value="BPD_transp_1"/>
    <property type="match status" value="1"/>
</dbReference>
<feature type="transmembrane region" description="Helical" evidence="7">
    <location>
        <begin position="233"/>
        <end position="254"/>
    </location>
</feature>
<dbReference type="PATRIC" id="fig|864069.3.peg.2515"/>
<dbReference type="GO" id="GO:0005886">
    <property type="term" value="C:plasma membrane"/>
    <property type="evidence" value="ECO:0007669"/>
    <property type="project" value="UniProtKB-SubCell"/>
</dbReference>
<dbReference type="InterPro" id="IPR035906">
    <property type="entry name" value="MetI-like_sf"/>
</dbReference>
<evidence type="ECO:0000256" key="2">
    <source>
        <dbReference type="ARBA" id="ARBA00022448"/>
    </source>
</evidence>
<dbReference type="GO" id="GO:0055085">
    <property type="term" value="P:transmembrane transport"/>
    <property type="evidence" value="ECO:0007669"/>
    <property type="project" value="InterPro"/>
</dbReference>
<name>I4YXH8_9HYPH</name>
<dbReference type="InterPro" id="IPR000515">
    <property type="entry name" value="MetI-like"/>
</dbReference>
<keyword evidence="9" id="KW-0762">Sugar transport</keyword>
<dbReference type="HOGENOM" id="CLU_016047_1_2_5"/>
<evidence type="ECO:0000256" key="7">
    <source>
        <dbReference type="RuleBase" id="RU363032"/>
    </source>
</evidence>
<dbReference type="EMBL" id="JH660642">
    <property type="protein sequence ID" value="EIM28670.1"/>
    <property type="molecule type" value="Genomic_DNA"/>
</dbReference>
<evidence type="ECO:0000256" key="3">
    <source>
        <dbReference type="ARBA" id="ARBA00022475"/>
    </source>
</evidence>
<sequence precursor="true">MNRNRAVYYSAAVFLAAWSLLPVYFLVVSALQERRSTFKWPKEIFPQQFSWTSVAFFFELPGMLNAAMNSVIAASITMVLALALGAPAGYALARFTFPGKNGYRVLVLLTRAFPVPILALPLAVRFIEIGLYDTPYAVAIVHACLALPFAVLVTSSLFVGIPRELEEAAWILGCSRFKAFCKVLLPLALPGLTATAVFAFVVSWNEVFAATLLTLRERTLTAFLLSMLDEAPIFVKFAGGFFLVVPAVVFIFTVRRYLFSLWGVTSR</sequence>
<dbReference type="PANTHER" id="PTHR32243:SF18">
    <property type="entry name" value="INNER MEMBRANE ABC TRANSPORTER PERMEASE PROTEIN YCJP"/>
    <property type="match status" value="1"/>
</dbReference>
<evidence type="ECO:0000256" key="1">
    <source>
        <dbReference type="ARBA" id="ARBA00004651"/>
    </source>
</evidence>
<dbReference type="RefSeq" id="WP_009491296.1">
    <property type="nucleotide sequence ID" value="NZ_CP141048.1"/>
</dbReference>